<dbReference type="InterPro" id="IPR036866">
    <property type="entry name" value="RibonucZ/Hydroxyglut_hydro"/>
</dbReference>
<dbReference type="PANTHER" id="PTHR42773:SF1">
    <property type="entry name" value="METALLO-BETA-LACTAMASE FAMILY PROTEIN"/>
    <property type="match status" value="1"/>
</dbReference>
<comment type="caution">
    <text evidence="2">The sequence shown here is derived from an EMBL/GenBank/DDBJ whole genome shotgun (WGS) entry which is preliminary data.</text>
</comment>
<dbReference type="Proteomes" id="UP001501358">
    <property type="component" value="Unassembled WGS sequence"/>
</dbReference>
<evidence type="ECO:0000259" key="1">
    <source>
        <dbReference type="SMART" id="SM00849"/>
    </source>
</evidence>
<proteinExistence type="predicted"/>
<organism evidence="2 3">
    <name type="scientific">Streptomyces thermolineatus</name>
    <dbReference type="NCBI Taxonomy" id="44033"/>
    <lineage>
        <taxon>Bacteria</taxon>
        <taxon>Bacillati</taxon>
        <taxon>Actinomycetota</taxon>
        <taxon>Actinomycetes</taxon>
        <taxon>Kitasatosporales</taxon>
        <taxon>Streptomycetaceae</taxon>
        <taxon>Streptomyces</taxon>
    </lineage>
</organism>
<evidence type="ECO:0000313" key="2">
    <source>
        <dbReference type="EMBL" id="GAA2511689.1"/>
    </source>
</evidence>
<name>A0ABP6AB95_9ACTN</name>
<dbReference type="EMBL" id="BAAATA010000060">
    <property type="protein sequence ID" value="GAA2511689.1"/>
    <property type="molecule type" value="Genomic_DNA"/>
</dbReference>
<accession>A0ABP6AB95</accession>
<dbReference type="Pfam" id="PF13370">
    <property type="entry name" value="Fer4_13"/>
    <property type="match status" value="1"/>
</dbReference>
<evidence type="ECO:0000313" key="3">
    <source>
        <dbReference type="Proteomes" id="UP001501358"/>
    </source>
</evidence>
<gene>
    <name evidence="2" type="ORF">GCM10010406_54880</name>
</gene>
<keyword evidence="3" id="KW-1185">Reference proteome</keyword>
<dbReference type="Gene3D" id="3.60.15.10">
    <property type="entry name" value="Ribonuclease Z/Hydroxyacylglutathione hydrolase-like"/>
    <property type="match status" value="1"/>
</dbReference>
<dbReference type="PANTHER" id="PTHR42773">
    <property type="entry name" value="METALLO-BETA-LACTAMASE-RELATED"/>
    <property type="match status" value="1"/>
</dbReference>
<feature type="domain" description="Metallo-beta-lactamase" evidence="1">
    <location>
        <begin position="104"/>
        <end position="262"/>
    </location>
</feature>
<dbReference type="SMART" id="SM00849">
    <property type="entry name" value="Lactamase_B"/>
    <property type="match status" value="1"/>
</dbReference>
<dbReference type="SUPFAM" id="SSF56281">
    <property type="entry name" value="Metallo-hydrolase/oxidoreductase"/>
    <property type="match status" value="1"/>
</dbReference>
<dbReference type="Gene3D" id="3.30.70.20">
    <property type="match status" value="1"/>
</dbReference>
<reference evidence="3" key="1">
    <citation type="journal article" date="2019" name="Int. J. Syst. Evol. Microbiol.">
        <title>The Global Catalogue of Microorganisms (GCM) 10K type strain sequencing project: providing services to taxonomists for standard genome sequencing and annotation.</title>
        <authorList>
            <consortium name="The Broad Institute Genomics Platform"/>
            <consortium name="The Broad Institute Genome Sequencing Center for Infectious Disease"/>
            <person name="Wu L."/>
            <person name="Ma J."/>
        </authorList>
    </citation>
    <scope>NUCLEOTIDE SEQUENCE [LARGE SCALE GENOMIC DNA]</scope>
    <source>
        <strain evidence="3">JCM 6307</strain>
    </source>
</reference>
<protein>
    <submittedName>
        <fullName evidence="2">MBL fold metallo-hydrolase</fullName>
    </submittedName>
</protein>
<sequence length="292" mass="31691">MARRDRRHPENVAGDWFVDDRCIGCGGSVSLAPTLFGLATDGEHFVMTRQPATEDEILQAQLAAEVCPSRSIGTESGVTWRRHHPLEITPGTWRTGSNSPKTAGGNAFLVQRTEGNLLVDAPRFTPSLCAWMESLGGITAILLTHRDDVGDAERYAGAFGSEVVIHAADADAAPFAGRILSSAETCEVAAGVLAIPTPGHTEGHVMYLNDDGTLFTGDSLGWDPYRHDLSAEPSVCWYSWPAQVGSLQRLDGFNFARVVPTHGRMSPTLEPDDMRRRLQALVARLQRDLADE</sequence>
<dbReference type="InterPro" id="IPR001279">
    <property type="entry name" value="Metallo-B-lactamas"/>
</dbReference>
<dbReference type="SUPFAM" id="SSF54862">
    <property type="entry name" value="4Fe-4S ferredoxins"/>
    <property type="match status" value="1"/>
</dbReference>